<feature type="transmembrane region" description="Helical" evidence="13">
    <location>
        <begin position="89"/>
        <end position="114"/>
    </location>
</feature>
<comment type="similarity">
    <text evidence="12">Belongs to the cytochrome b561 family.</text>
</comment>
<keyword evidence="3" id="KW-0813">Transport</keyword>
<evidence type="ECO:0000256" key="2">
    <source>
        <dbReference type="ARBA" id="ARBA00004651"/>
    </source>
</evidence>
<evidence type="ECO:0000256" key="13">
    <source>
        <dbReference type="SAM" id="Phobius"/>
    </source>
</evidence>
<feature type="domain" description="Cytochrome b561 bacterial/Ni-hydrogenase" evidence="14">
    <location>
        <begin position="8"/>
        <end position="167"/>
    </location>
</feature>
<evidence type="ECO:0000256" key="5">
    <source>
        <dbReference type="ARBA" id="ARBA00022617"/>
    </source>
</evidence>
<dbReference type="GO" id="GO:0046872">
    <property type="term" value="F:metal ion binding"/>
    <property type="evidence" value="ECO:0007669"/>
    <property type="project" value="UniProtKB-KW"/>
</dbReference>
<sequence>MANKYYVVDRSLHWFAACLILFILMNMSAQIHTINYQIKGQILHRQDAIQTHALMALGVFVLILARFVWEKGFIAKLSRQPLHGKRHQFFVQCVHACFYLVLSGLVMTGLGMAVNAEVAIQLFGVQLSDVVNSDGQLYSKLLDVHLQLISILWWLIAFHFAGAIYARR</sequence>
<evidence type="ECO:0000313" key="15">
    <source>
        <dbReference type="EMBL" id="KZN67461.1"/>
    </source>
</evidence>
<proteinExistence type="inferred from homology"/>
<keyword evidence="6 13" id="KW-0812">Transmembrane</keyword>
<dbReference type="InterPro" id="IPR052168">
    <property type="entry name" value="Cytochrome_b561_oxidase"/>
</dbReference>
<keyword evidence="10" id="KW-0408">Iron</keyword>
<dbReference type="GO" id="GO:0020037">
    <property type="term" value="F:heme binding"/>
    <property type="evidence" value="ECO:0007669"/>
    <property type="project" value="TreeGrafter"/>
</dbReference>
<dbReference type="PATRIC" id="fig|1365257.3.peg.1897"/>
<keyword evidence="4" id="KW-1003">Cell membrane</keyword>
<dbReference type="GO" id="GO:0005886">
    <property type="term" value="C:plasma membrane"/>
    <property type="evidence" value="ECO:0007669"/>
    <property type="project" value="UniProtKB-SubCell"/>
</dbReference>
<dbReference type="Pfam" id="PF01292">
    <property type="entry name" value="Ni_hydr_CYTB"/>
    <property type="match status" value="1"/>
</dbReference>
<comment type="caution">
    <text evidence="15">The sequence shown here is derived from an EMBL/GenBank/DDBJ whole genome shotgun (WGS) entry which is preliminary data.</text>
</comment>
<dbReference type="AlphaFoldDB" id="A0A167N3T6"/>
<keyword evidence="8" id="KW-0249">Electron transport</keyword>
<reference evidence="15 16" key="1">
    <citation type="submission" date="2013-07" db="EMBL/GenBank/DDBJ databases">
        <title>Comparative Genomic and Metabolomic Analysis of Twelve Strains of Pseudoalteromonas luteoviolacea.</title>
        <authorList>
            <person name="Vynne N.G."/>
            <person name="Mansson M."/>
            <person name="Gram L."/>
        </authorList>
    </citation>
    <scope>NUCLEOTIDE SEQUENCE [LARGE SCALE GENOMIC DNA]</scope>
    <source>
        <strain evidence="15 16">S4060-1</strain>
    </source>
</reference>
<feature type="transmembrane region" description="Helical" evidence="13">
    <location>
        <begin position="49"/>
        <end position="69"/>
    </location>
</feature>
<evidence type="ECO:0000256" key="1">
    <source>
        <dbReference type="ARBA" id="ARBA00001970"/>
    </source>
</evidence>
<dbReference type="RefSeq" id="WP_063380814.1">
    <property type="nucleotide sequence ID" value="NZ_AUXX01000012.1"/>
</dbReference>
<gene>
    <name evidence="15" type="ORF">N478_01555</name>
</gene>
<evidence type="ECO:0000256" key="3">
    <source>
        <dbReference type="ARBA" id="ARBA00022448"/>
    </source>
</evidence>
<keyword evidence="11 13" id="KW-0472">Membrane</keyword>
<dbReference type="InterPro" id="IPR011577">
    <property type="entry name" value="Cyt_b561_bac/Ni-Hgenase"/>
</dbReference>
<evidence type="ECO:0000256" key="6">
    <source>
        <dbReference type="ARBA" id="ARBA00022692"/>
    </source>
</evidence>
<dbReference type="Proteomes" id="UP000076661">
    <property type="component" value="Unassembled WGS sequence"/>
</dbReference>
<keyword evidence="5" id="KW-0349">Heme</keyword>
<evidence type="ECO:0000256" key="11">
    <source>
        <dbReference type="ARBA" id="ARBA00023136"/>
    </source>
</evidence>
<comment type="cofactor">
    <cofactor evidence="1">
        <name>heme b</name>
        <dbReference type="ChEBI" id="CHEBI:60344"/>
    </cofactor>
</comment>
<protein>
    <recommendedName>
        <fullName evidence="14">Cytochrome b561 bacterial/Ni-hydrogenase domain-containing protein</fullName>
    </recommendedName>
</protein>
<dbReference type="SUPFAM" id="SSF81342">
    <property type="entry name" value="Transmembrane di-heme cytochromes"/>
    <property type="match status" value="1"/>
</dbReference>
<dbReference type="GO" id="GO:0009055">
    <property type="term" value="F:electron transfer activity"/>
    <property type="evidence" value="ECO:0007669"/>
    <property type="project" value="InterPro"/>
</dbReference>
<comment type="subcellular location">
    <subcellularLocation>
        <location evidence="2">Cell membrane</location>
        <topology evidence="2">Multi-pass membrane protein</topology>
    </subcellularLocation>
</comment>
<evidence type="ECO:0000256" key="10">
    <source>
        <dbReference type="ARBA" id="ARBA00023004"/>
    </source>
</evidence>
<dbReference type="PANTHER" id="PTHR30529:SF1">
    <property type="entry name" value="CYTOCHROME B561 HOMOLOG 2"/>
    <property type="match status" value="1"/>
</dbReference>
<evidence type="ECO:0000313" key="16">
    <source>
        <dbReference type="Proteomes" id="UP000076661"/>
    </source>
</evidence>
<feature type="transmembrane region" description="Helical" evidence="13">
    <location>
        <begin position="12"/>
        <end position="29"/>
    </location>
</feature>
<accession>A0A167N3T6</accession>
<evidence type="ECO:0000256" key="12">
    <source>
        <dbReference type="ARBA" id="ARBA00037975"/>
    </source>
</evidence>
<feature type="transmembrane region" description="Helical" evidence="13">
    <location>
        <begin position="144"/>
        <end position="166"/>
    </location>
</feature>
<keyword evidence="7" id="KW-0479">Metal-binding</keyword>
<keyword evidence="9 13" id="KW-1133">Transmembrane helix</keyword>
<dbReference type="PANTHER" id="PTHR30529">
    <property type="entry name" value="CYTOCHROME B561"/>
    <property type="match status" value="1"/>
</dbReference>
<name>A0A167N3T6_9GAMM</name>
<evidence type="ECO:0000256" key="4">
    <source>
        <dbReference type="ARBA" id="ARBA00022475"/>
    </source>
</evidence>
<dbReference type="InterPro" id="IPR016174">
    <property type="entry name" value="Di-haem_cyt_TM"/>
</dbReference>
<evidence type="ECO:0000256" key="7">
    <source>
        <dbReference type="ARBA" id="ARBA00022723"/>
    </source>
</evidence>
<evidence type="ECO:0000259" key="14">
    <source>
        <dbReference type="Pfam" id="PF01292"/>
    </source>
</evidence>
<organism evidence="15 16">
    <name type="scientific">Pseudoalteromonas luteoviolacea S4060-1</name>
    <dbReference type="NCBI Taxonomy" id="1365257"/>
    <lineage>
        <taxon>Bacteria</taxon>
        <taxon>Pseudomonadati</taxon>
        <taxon>Pseudomonadota</taxon>
        <taxon>Gammaproteobacteria</taxon>
        <taxon>Alteromonadales</taxon>
        <taxon>Pseudoalteromonadaceae</taxon>
        <taxon>Pseudoalteromonas</taxon>
    </lineage>
</organism>
<evidence type="ECO:0000256" key="9">
    <source>
        <dbReference type="ARBA" id="ARBA00022989"/>
    </source>
</evidence>
<dbReference type="EMBL" id="AUXX01000012">
    <property type="protein sequence ID" value="KZN67461.1"/>
    <property type="molecule type" value="Genomic_DNA"/>
</dbReference>
<dbReference type="GO" id="GO:0022904">
    <property type="term" value="P:respiratory electron transport chain"/>
    <property type="evidence" value="ECO:0007669"/>
    <property type="project" value="InterPro"/>
</dbReference>
<evidence type="ECO:0000256" key="8">
    <source>
        <dbReference type="ARBA" id="ARBA00022982"/>
    </source>
</evidence>